<keyword evidence="6" id="KW-0804">Transcription</keyword>
<dbReference type="GO" id="GO:0045892">
    <property type="term" value="P:negative regulation of DNA-templated transcription"/>
    <property type="evidence" value="ECO:0007669"/>
    <property type="project" value="TreeGrafter"/>
</dbReference>
<evidence type="ECO:0000256" key="3">
    <source>
        <dbReference type="ARBA" id="ARBA00022833"/>
    </source>
</evidence>
<feature type="binding site" evidence="8">
    <location>
        <position position="103"/>
    </location>
    <ligand>
        <name>Fe cation</name>
        <dbReference type="ChEBI" id="CHEBI:24875"/>
    </ligand>
</feature>
<feature type="binding site" evidence="7">
    <location>
        <position position="88"/>
    </location>
    <ligand>
        <name>Zn(2+)</name>
        <dbReference type="ChEBI" id="CHEBI:29105"/>
    </ligand>
</feature>
<dbReference type="GO" id="GO:0000976">
    <property type="term" value="F:transcription cis-regulatory region binding"/>
    <property type="evidence" value="ECO:0007669"/>
    <property type="project" value="TreeGrafter"/>
</dbReference>
<dbReference type="RefSeq" id="WP_075062272.1">
    <property type="nucleotide sequence ID" value="NZ_LGCL01000019.1"/>
</dbReference>
<comment type="caution">
    <text evidence="9">The sequence shown here is derived from an EMBL/GenBank/DDBJ whole genome shotgun (WGS) entry which is preliminary data.</text>
</comment>
<proteinExistence type="inferred from homology"/>
<gene>
    <name evidence="9" type="ORF">ADN00_07020</name>
</gene>
<keyword evidence="4" id="KW-0805">Transcription regulation</keyword>
<feature type="binding site" evidence="7">
    <location>
        <position position="131"/>
    </location>
    <ligand>
        <name>Zn(2+)</name>
        <dbReference type="ChEBI" id="CHEBI:29105"/>
    </ligand>
</feature>
<evidence type="ECO:0000256" key="4">
    <source>
        <dbReference type="ARBA" id="ARBA00023015"/>
    </source>
</evidence>
<reference evidence="9 10" key="1">
    <citation type="submission" date="2015-07" db="EMBL/GenBank/DDBJ databases">
        <title>Genome sequence of Ornatilinea apprima DSM 23815.</title>
        <authorList>
            <person name="Hemp J."/>
            <person name="Ward L.M."/>
            <person name="Pace L.A."/>
            <person name="Fischer W.W."/>
        </authorList>
    </citation>
    <scope>NUCLEOTIDE SEQUENCE [LARGE SCALE GENOMIC DNA]</scope>
    <source>
        <strain evidence="9 10">P3M-1</strain>
    </source>
</reference>
<keyword evidence="2" id="KW-0678">Repressor</keyword>
<name>A0A0P6X5B4_9CHLR</name>
<sequence length="137" mass="15855">MQKLRDNGYRLTDAREAVVEVVINSDRVLKPCEVFDLARAHYGKLGLVSVYRTLEKLEELGMIQRVHQHQGCQAFVAAKEGHHHLLLCSVCGRYEYFQGENLESFFAQIGIEKDYQIEEHWMQVFGVCSTCRRQGYS</sequence>
<dbReference type="Proteomes" id="UP000050417">
    <property type="component" value="Unassembled WGS sequence"/>
</dbReference>
<evidence type="ECO:0000256" key="2">
    <source>
        <dbReference type="ARBA" id="ARBA00022491"/>
    </source>
</evidence>
<feature type="binding site" evidence="8">
    <location>
        <position position="120"/>
    </location>
    <ligand>
        <name>Fe cation</name>
        <dbReference type="ChEBI" id="CHEBI:24875"/>
    </ligand>
</feature>
<feature type="binding site" evidence="7">
    <location>
        <position position="91"/>
    </location>
    <ligand>
        <name>Zn(2+)</name>
        <dbReference type="ChEBI" id="CHEBI:29105"/>
    </ligand>
</feature>
<dbReference type="Gene3D" id="3.30.1490.190">
    <property type="match status" value="1"/>
</dbReference>
<accession>A0A0P6X5B4</accession>
<dbReference type="InterPro" id="IPR002481">
    <property type="entry name" value="FUR"/>
</dbReference>
<dbReference type="EMBL" id="LGCL01000019">
    <property type="protein sequence ID" value="KPL78225.1"/>
    <property type="molecule type" value="Genomic_DNA"/>
</dbReference>
<dbReference type="STRING" id="1134406.ADN00_07020"/>
<dbReference type="GO" id="GO:0008270">
    <property type="term" value="F:zinc ion binding"/>
    <property type="evidence" value="ECO:0007669"/>
    <property type="project" value="TreeGrafter"/>
</dbReference>
<dbReference type="InterPro" id="IPR036390">
    <property type="entry name" value="WH_DNA-bd_sf"/>
</dbReference>
<dbReference type="GO" id="GO:0003700">
    <property type="term" value="F:DNA-binding transcription factor activity"/>
    <property type="evidence" value="ECO:0007669"/>
    <property type="project" value="InterPro"/>
</dbReference>
<keyword evidence="10" id="KW-1185">Reference proteome</keyword>
<dbReference type="AlphaFoldDB" id="A0A0P6X5B4"/>
<keyword evidence="7" id="KW-0479">Metal-binding</keyword>
<comment type="similarity">
    <text evidence="1">Belongs to the Fur family.</text>
</comment>
<evidence type="ECO:0000256" key="5">
    <source>
        <dbReference type="ARBA" id="ARBA00023125"/>
    </source>
</evidence>
<evidence type="ECO:0000313" key="9">
    <source>
        <dbReference type="EMBL" id="KPL78225.1"/>
    </source>
</evidence>
<organism evidence="9 10">
    <name type="scientific">Ornatilinea apprima</name>
    <dbReference type="NCBI Taxonomy" id="1134406"/>
    <lineage>
        <taxon>Bacteria</taxon>
        <taxon>Bacillati</taxon>
        <taxon>Chloroflexota</taxon>
        <taxon>Anaerolineae</taxon>
        <taxon>Anaerolineales</taxon>
        <taxon>Anaerolineaceae</taxon>
        <taxon>Ornatilinea</taxon>
    </lineage>
</organism>
<keyword evidence="3 7" id="KW-0862">Zinc</keyword>
<dbReference type="OrthoDB" id="8659436at2"/>
<evidence type="ECO:0000313" key="10">
    <source>
        <dbReference type="Proteomes" id="UP000050417"/>
    </source>
</evidence>
<dbReference type="PANTHER" id="PTHR33202:SF7">
    <property type="entry name" value="FERRIC UPTAKE REGULATION PROTEIN"/>
    <property type="match status" value="1"/>
</dbReference>
<keyword evidence="8" id="KW-0408">Iron</keyword>
<comment type="cofactor">
    <cofactor evidence="8">
        <name>Mn(2+)</name>
        <dbReference type="ChEBI" id="CHEBI:29035"/>
    </cofactor>
    <cofactor evidence="8">
        <name>Fe(2+)</name>
        <dbReference type="ChEBI" id="CHEBI:29033"/>
    </cofactor>
    <text evidence="8">Binds 1 Mn(2+) or Fe(2+) ion per subunit.</text>
</comment>
<evidence type="ECO:0000256" key="7">
    <source>
        <dbReference type="PIRSR" id="PIRSR602481-1"/>
    </source>
</evidence>
<evidence type="ECO:0000256" key="1">
    <source>
        <dbReference type="ARBA" id="ARBA00007957"/>
    </source>
</evidence>
<dbReference type="Gene3D" id="1.10.10.10">
    <property type="entry name" value="Winged helix-like DNA-binding domain superfamily/Winged helix DNA-binding domain"/>
    <property type="match status" value="1"/>
</dbReference>
<protein>
    <recommendedName>
        <fullName evidence="11">Fur family transcriptional regulator</fullName>
    </recommendedName>
</protein>
<dbReference type="CDD" id="cd07153">
    <property type="entry name" value="Fur_like"/>
    <property type="match status" value="1"/>
</dbReference>
<keyword evidence="5" id="KW-0238">DNA-binding</keyword>
<evidence type="ECO:0000256" key="8">
    <source>
        <dbReference type="PIRSR" id="PIRSR602481-2"/>
    </source>
</evidence>
<evidence type="ECO:0000256" key="6">
    <source>
        <dbReference type="ARBA" id="ARBA00023163"/>
    </source>
</evidence>
<feature type="binding site" evidence="8">
    <location>
        <position position="82"/>
    </location>
    <ligand>
        <name>Fe cation</name>
        <dbReference type="ChEBI" id="CHEBI:24875"/>
    </ligand>
</feature>
<dbReference type="SUPFAM" id="SSF46785">
    <property type="entry name" value="Winged helix' DNA-binding domain"/>
    <property type="match status" value="1"/>
</dbReference>
<dbReference type="Pfam" id="PF01475">
    <property type="entry name" value="FUR"/>
    <property type="match status" value="1"/>
</dbReference>
<dbReference type="InterPro" id="IPR043135">
    <property type="entry name" value="Fur_C"/>
</dbReference>
<dbReference type="InterPro" id="IPR036388">
    <property type="entry name" value="WH-like_DNA-bd_sf"/>
</dbReference>
<feature type="binding site" evidence="7">
    <location>
        <position position="128"/>
    </location>
    <ligand>
        <name>Zn(2+)</name>
        <dbReference type="ChEBI" id="CHEBI:29105"/>
    </ligand>
</feature>
<dbReference type="PANTHER" id="PTHR33202">
    <property type="entry name" value="ZINC UPTAKE REGULATION PROTEIN"/>
    <property type="match status" value="1"/>
</dbReference>
<evidence type="ECO:0008006" key="11">
    <source>
        <dbReference type="Google" id="ProtNLM"/>
    </source>
</evidence>
<dbReference type="GO" id="GO:1900376">
    <property type="term" value="P:regulation of secondary metabolite biosynthetic process"/>
    <property type="evidence" value="ECO:0007669"/>
    <property type="project" value="TreeGrafter"/>
</dbReference>
<comment type="cofactor">
    <cofactor evidence="7">
        <name>Zn(2+)</name>
        <dbReference type="ChEBI" id="CHEBI:29105"/>
    </cofactor>
    <text evidence="7">Binds 1 zinc ion per subunit.</text>
</comment>